<dbReference type="InterPro" id="IPR023753">
    <property type="entry name" value="FAD/NAD-binding_dom"/>
</dbReference>
<dbReference type="OrthoDB" id="9786503at2"/>
<gene>
    <name evidence="5" type="ORF">BFN67_17040</name>
</gene>
<evidence type="ECO:0000313" key="5">
    <source>
        <dbReference type="EMBL" id="OQM75678.1"/>
    </source>
</evidence>
<reference evidence="5 6" key="1">
    <citation type="journal article" date="2016" name="Int. J. Syst. Evol. Microbiol.">
        <title>Pseudaminobacter manganicus sp. nov., isolated from sludge of a manganese mine.</title>
        <authorList>
            <person name="Li J."/>
            <person name="Huang J."/>
            <person name="Liao S."/>
            <person name="Wang G."/>
        </authorList>
    </citation>
    <scope>NUCLEOTIDE SEQUENCE [LARGE SCALE GENOMIC DNA]</scope>
    <source>
        <strain evidence="5 6">JH-7</strain>
    </source>
</reference>
<evidence type="ECO:0000256" key="3">
    <source>
        <dbReference type="ARBA" id="ARBA00023002"/>
    </source>
</evidence>
<dbReference type="Pfam" id="PF07992">
    <property type="entry name" value="Pyr_redox_2"/>
    <property type="match status" value="1"/>
</dbReference>
<comment type="caution">
    <text evidence="5">The sequence shown here is derived from an EMBL/GenBank/DDBJ whole genome shotgun (WGS) entry which is preliminary data.</text>
</comment>
<dbReference type="STRING" id="1873176.BFN67_17040"/>
<dbReference type="Gene3D" id="3.50.50.60">
    <property type="entry name" value="FAD/NAD(P)-binding domain"/>
    <property type="match status" value="2"/>
</dbReference>
<evidence type="ECO:0000313" key="6">
    <source>
        <dbReference type="Proteomes" id="UP000191905"/>
    </source>
</evidence>
<dbReference type="RefSeq" id="WP_080919592.1">
    <property type="nucleotide sequence ID" value="NZ_MDET01000013.1"/>
</dbReference>
<dbReference type="InterPro" id="IPR036188">
    <property type="entry name" value="FAD/NAD-bd_sf"/>
</dbReference>
<dbReference type="PRINTS" id="PR00368">
    <property type="entry name" value="FADPNR"/>
</dbReference>
<keyword evidence="2" id="KW-0285">Flavoprotein</keyword>
<dbReference type="PANTHER" id="PTHR48105">
    <property type="entry name" value="THIOREDOXIN REDUCTASE 1-RELATED-RELATED"/>
    <property type="match status" value="1"/>
</dbReference>
<dbReference type="EMBL" id="MDET01000013">
    <property type="protein sequence ID" value="OQM75678.1"/>
    <property type="molecule type" value="Genomic_DNA"/>
</dbReference>
<dbReference type="SUPFAM" id="SSF51905">
    <property type="entry name" value="FAD/NAD(P)-binding domain"/>
    <property type="match status" value="1"/>
</dbReference>
<evidence type="ECO:0000256" key="2">
    <source>
        <dbReference type="ARBA" id="ARBA00022630"/>
    </source>
</evidence>
<dbReference type="InterPro" id="IPR050097">
    <property type="entry name" value="Ferredoxin-NADP_redctase_2"/>
</dbReference>
<name>A0A1V8RRA2_9HYPH</name>
<evidence type="ECO:0000256" key="1">
    <source>
        <dbReference type="ARBA" id="ARBA00018719"/>
    </source>
</evidence>
<dbReference type="Proteomes" id="UP000191905">
    <property type="component" value="Unassembled WGS sequence"/>
</dbReference>
<keyword evidence="6" id="KW-1185">Reference proteome</keyword>
<feature type="domain" description="FAD/NAD(P)-binding" evidence="4">
    <location>
        <begin position="20"/>
        <end position="299"/>
    </location>
</feature>
<accession>A0A1V8RRA2</accession>
<keyword evidence="3" id="KW-0560">Oxidoreductase</keyword>
<proteinExistence type="predicted"/>
<dbReference type="AlphaFoldDB" id="A0A1V8RRA2"/>
<dbReference type="GO" id="GO:0016491">
    <property type="term" value="F:oxidoreductase activity"/>
    <property type="evidence" value="ECO:0007669"/>
    <property type="project" value="UniProtKB-KW"/>
</dbReference>
<organism evidence="5 6">
    <name type="scientific">Manganibacter manganicus</name>
    <dbReference type="NCBI Taxonomy" id="1873176"/>
    <lineage>
        <taxon>Bacteria</taxon>
        <taxon>Pseudomonadati</taxon>
        <taxon>Pseudomonadota</taxon>
        <taxon>Alphaproteobacteria</taxon>
        <taxon>Hyphomicrobiales</taxon>
        <taxon>Phyllobacteriaceae</taxon>
        <taxon>Manganibacter</taxon>
    </lineage>
</organism>
<dbReference type="PRINTS" id="PR00469">
    <property type="entry name" value="PNDRDTASEII"/>
</dbReference>
<evidence type="ECO:0000259" key="4">
    <source>
        <dbReference type="Pfam" id="PF07992"/>
    </source>
</evidence>
<sequence length="315" mass="33736">MKIIAKNSIDAEASFDGLLDCVIVGGGPAGMTAAIYLARFHRKVAVIDDGNSRALWIPRSHNCAGFPEGIGGSELLSRMREQAGCFGAMLIDGRIEQLDGDGGSFVARGAGLTLECRAVILATGTVNRRPNIDPDTHRSALERGQLRYCPICDGFEATDQAIAVLGADQRGVAEALFLRGYSKDITLIAMDEAEIGADDRLRLDHAGIRLEPRFLDRLDFRESKVAVRLRGGGELLFDTVYPALGSDTNDVLANALTLEMGDGCCIAVDKKQRTSRKGVYAAGDIVHALDQISVAMGHAAIAATTLHNDLRARDQ</sequence>
<protein>
    <recommendedName>
        <fullName evidence="1">Thioredoxin reductase</fullName>
    </recommendedName>
</protein>